<organism evidence="1 2">
    <name type="scientific">Paracoccus sulfuroxidans</name>
    <dbReference type="NCBI Taxonomy" id="384678"/>
    <lineage>
        <taxon>Bacteria</taxon>
        <taxon>Pseudomonadati</taxon>
        <taxon>Pseudomonadota</taxon>
        <taxon>Alphaproteobacteria</taxon>
        <taxon>Rhodobacterales</taxon>
        <taxon>Paracoccaceae</taxon>
        <taxon>Paracoccus</taxon>
    </lineage>
</organism>
<dbReference type="Proteomes" id="UP000316225">
    <property type="component" value="Unassembled WGS sequence"/>
</dbReference>
<reference evidence="1 2" key="1">
    <citation type="journal article" date="2015" name="Stand. Genomic Sci.">
        <title>Genomic Encyclopedia of Bacterial and Archaeal Type Strains, Phase III: the genomes of soil and plant-associated and newly described type strains.</title>
        <authorList>
            <person name="Whitman W.B."/>
            <person name="Woyke T."/>
            <person name="Klenk H.P."/>
            <person name="Zhou Y."/>
            <person name="Lilburn T.G."/>
            <person name="Beck B.J."/>
            <person name="De Vos P."/>
            <person name="Vandamme P."/>
            <person name="Eisen J.A."/>
            <person name="Garrity G."/>
            <person name="Hugenholtz P."/>
            <person name="Kyrpides N.C."/>
        </authorList>
    </citation>
    <scope>NUCLEOTIDE SEQUENCE [LARGE SCALE GENOMIC DNA]</scope>
    <source>
        <strain evidence="1 2">CGMCC 1.5364</strain>
    </source>
</reference>
<dbReference type="AlphaFoldDB" id="A0A562N6P9"/>
<comment type="caution">
    <text evidence="1">The sequence shown here is derived from an EMBL/GenBank/DDBJ whole genome shotgun (WGS) entry which is preliminary data.</text>
</comment>
<accession>A0A562N6P9</accession>
<keyword evidence="2" id="KW-1185">Reference proteome</keyword>
<dbReference type="EMBL" id="VLKU01000019">
    <property type="protein sequence ID" value="TWI27859.1"/>
    <property type="molecule type" value="Genomic_DNA"/>
</dbReference>
<evidence type="ECO:0000313" key="1">
    <source>
        <dbReference type="EMBL" id="TWI27859.1"/>
    </source>
</evidence>
<sequence>MVFTPLAQNLFLLATGQGYFIPSESSIWTFRATQMNQGSGEWWLRGEDRAHYYAIGDMPGSYLILDRDAAVANVSADDPATWGDAARQGHAKK</sequence>
<proteinExistence type="predicted"/>
<gene>
    <name evidence="1" type="ORF">IQ24_03972</name>
</gene>
<name>A0A562N6P9_9RHOB</name>
<protein>
    <submittedName>
        <fullName evidence="1">Uncharacterized protein</fullName>
    </submittedName>
</protein>
<evidence type="ECO:0000313" key="2">
    <source>
        <dbReference type="Proteomes" id="UP000316225"/>
    </source>
</evidence>